<evidence type="ECO:0000313" key="5">
    <source>
        <dbReference type="EMBL" id="MER2490433.1"/>
    </source>
</evidence>
<gene>
    <name evidence="5" type="ORF">ABS311_00840</name>
</gene>
<evidence type="ECO:0000259" key="4">
    <source>
        <dbReference type="PROSITE" id="PS51770"/>
    </source>
</evidence>
<sequence length="133" mass="14422">MSETNAQGELILRTQAMPADTNANGDIFGGWIMSQMDIAGGMMAKAVAKSRTVTVAVDSIRFISPVHVGDIFSCYGSILHIGNTSMKIKLEVWVEPVLRSNLASKESFIVCEGVFTYVAIDNDGNKHKVVREA</sequence>
<protein>
    <submittedName>
        <fullName evidence="5">Acyl-CoA thioesterase</fullName>
        <ecNumber evidence="5">3.1.2.20</ecNumber>
    </submittedName>
</protein>
<dbReference type="Gene3D" id="3.10.129.10">
    <property type="entry name" value="Hotdog Thioesterase"/>
    <property type="match status" value="1"/>
</dbReference>
<dbReference type="RefSeq" id="WP_143872073.1">
    <property type="nucleotide sequence ID" value="NZ_CP041660.1"/>
</dbReference>
<evidence type="ECO:0000313" key="6">
    <source>
        <dbReference type="Proteomes" id="UP001467690"/>
    </source>
</evidence>
<dbReference type="Pfam" id="PF03061">
    <property type="entry name" value="4HBT"/>
    <property type="match status" value="1"/>
</dbReference>
<evidence type="ECO:0000256" key="3">
    <source>
        <dbReference type="PROSITE-ProRule" id="PRU01106"/>
    </source>
</evidence>
<dbReference type="InterPro" id="IPR040170">
    <property type="entry name" value="Cytosol_ACT"/>
</dbReference>
<dbReference type="Proteomes" id="UP001467690">
    <property type="component" value="Unassembled WGS sequence"/>
</dbReference>
<dbReference type="PANTHER" id="PTHR11049">
    <property type="entry name" value="ACYL COENZYME A THIOESTER HYDROLASE"/>
    <property type="match status" value="1"/>
</dbReference>
<dbReference type="InterPro" id="IPR029069">
    <property type="entry name" value="HotDog_dom_sf"/>
</dbReference>
<dbReference type="InterPro" id="IPR006683">
    <property type="entry name" value="Thioestr_dom"/>
</dbReference>
<keyword evidence="6" id="KW-1185">Reference proteome</keyword>
<evidence type="ECO:0000256" key="2">
    <source>
        <dbReference type="ARBA" id="ARBA00022801"/>
    </source>
</evidence>
<dbReference type="CDD" id="cd03442">
    <property type="entry name" value="BFIT_BACH"/>
    <property type="match status" value="1"/>
</dbReference>
<dbReference type="InterPro" id="IPR033120">
    <property type="entry name" value="HOTDOG_ACOT"/>
</dbReference>
<name>A0ABV1RBZ2_9ALTE</name>
<reference evidence="5 6" key="1">
    <citation type="submission" date="2024-06" db="EMBL/GenBank/DDBJ databases">
        <authorList>
            <person name="Chen R.Y."/>
        </authorList>
    </citation>
    <scope>NUCLEOTIDE SEQUENCE [LARGE SCALE GENOMIC DNA]</scope>
    <source>
        <strain evidence="5 6">D2</strain>
    </source>
</reference>
<comment type="similarity">
    <text evidence="1">Belongs to the acyl coenzyme A hydrolase family.</text>
</comment>
<comment type="caution">
    <text evidence="5">The sequence shown here is derived from an EMBL/GenBank/DDBJ whole genome shotgun (WGS) entry which is preliminary data.</text>
</comment>
<keyword evidence="2 3" id="KW-0378">Hydrolase</keyword>
<dbReference type="SUPFAM" id="SSF54637">
    <property type="entry name" value="Thioesterase/thiol ester dehydrase-isomerase"/>
    <property type="match status" value="1"/>
</dbReference>
<dbReference type="GO" id="GO:0047617">
    <property type="term" value="F:fatty acyl-CoA hydrolase activity"/>
    <property type="evidence" value="ECO:0007669"/>
    <property type="project" value="UniProtKB-EC"/>
</dbReference>
<dbReference type="PROSITE" id="PS51770">
    <property type="entry name" value="HOTDOG_ACOT"/>
    <property type="match status" value="1"/>
</dbReference>
<dbReference type="EC" id="3.1.2.20" evidence="5"/>
<accession>A0ABV1RBZ2</accession>
<dbReference type="PANTHER" id="PTHR11049:SF5">
    <property type="entry name" value="ACYL-COA THIOESTER HYDROLASE YCIA"/>
    <property type="match status" value="1"/>
</dbReference>
<proteinExistence type="inferred from homology"/>
<organism evidence="5 6">
    <name type="scientific">Catenovulum sediminis</name>
    <dbReference type="NCBI Taxonomy" id="1740262"/>
    <lineage>
        <taxon>Bacteria</taxon>
        <taxon>Pseudomonadati</taxon>
        <taxon>Pseudomonadota</taxon>
        <taxon>Gammaproteobacteria</taxon>
        <taxon>Alteromonadales</taxon>
        <taxon>Alteromonadaceae</taxon>
        <taxon>Catenovulum</taxon>
    </lineage>
</organism>
<feature type="domain" description="HotDog ACOT-type" evidence="4">
    <location>
        <begin position="6"/>
        <end position="123"/>
    </location>
</feature>
<evidence type="ECO:0000256" key="1">
    <source>
        <dbReference type="ARBA" id="ARBA00010458"/>
    </source>
</evidence>
<dbReference type="EMBL" id="JBELOE010000052">
    <property type="protein sequence ID" value="MER2490433.1"/>
    <property type="molecule type" value="Genomic_DNA"/>
</dbReference>